<keyword evidence="3" id="KW-0285">Flavoprotein</keyword>
<dbReference type="GO" id="GO:0019646">
    <property type="term" value="P:aerobic electron transport chain"/>
    <property type="evidence" value="ECO:0007669"/>
    <property type="project" value="TreeGrafter"/>
</dbReference>
<dbReference type="Proteomes" id="UP000471031">
    <property type="component" value="Unassembled WGS sequence"/>
</dbReference>
<dbReference type="PANTHER" id="PTHR42913:SF3">
    <property type="entry name" value="64 KDA MITOCHONDRIAL NADH DEHYDROGENASE (EUROFUNG)"/>
    <property type="match status" value="1"/>
</dbReference>
<keyword evidence="4" id="KW-0274">FAD</keyword>
<name>A0A845LGF7_HELGE</name>
<feature type="domain" description="FAD/NAD(P)-binding" evidence="6">
    <location>
        <begin position="5"/>
        <end position="324"/>
    </location>
</feature>
<dbReference type="GO" id="GO:0003955">
    <property type="term" value="F:NAD(P)H dehydrogenase (quinone) activity"/>
    <property type="evidence" value="ECO:0007669"/>
    <property type="project" value="TreeGrafter"/>
</dbReference>
<dbReference type="EMBL" id="WXEX01000018">
    <property type="protein sequence ID" value="MZP44504.1"/>
    <property type="molecule type" value="Genomic_DNA"/>
</dbReference>
<evidence type="ECO:0000256" key="4">
    <source>
        <dbReference type="ARBA" id="ARBA00022827"/>
    </source>
</evidence>
<dbReference type="PRINTS" id="PR00368">
    <property type="entry name" value="FADPNR"/>
</dbReference>
<organism evidence="7 8">
    <name type="scientific">Heliomicrobium gestii</name>
    <name type="common">Heliobacterium gestii</name>
    <dbReference type="NCBI Taxonomy" id="2699"/>
    <lineage>
        <taxon>Bacteria</taxon>
        <taxon>Bacillati</taxon>
        <taxon>Bacillota</taxon>
        <taxon>Clostridia</taxon>
        <taxon>Eubacteriales</taxon>
        <taxon>Heliobacteriaceae</taxon>
        <taxon>Heliomicrobium</taxon>
    </lineage>
</organism>
<evidence type="ECO:0000313" key="7">
    <source>
        <dbReference type="EMBL" id="MZP44504.1"/>
    </source>
</evidence>
<gene>
    <name evidence="7" type="ORF">GTO89_15840</name>
</gene>
<evidence type="ECO:0000256" key="1">
    <source>
        <dbReference type="ARBA" id="ARBA00001974"/>
    </source>
</evidence>
<evidence type="ECO:0000256" key="5">
    <source>
        <dbReference type="ARBA" id="ARBA00023002"/>
    </source>
</evidence>
<accession>A0A845LGF7</accession>
<proteinExistence type="inferred from homology"/>
<dbReference type="PANTHER" id="PTHR42913">
    <property type="entry name" value="APOPTOSIS-INDUCING FACTOR 1"/>
    <property type="match status" value="1"/>
</dbReference>
<dbReference type="InterPro" id="IPR051169">
    <property type="entry name" value="NADH-Q_oxidoreductase"/>
</dbReference>
<evidence type="ECO:0000256" key="2">
    <source>
        <dbReference type="ARBA" id="ARBA00005272"/>
    </source>
</evidence>
<comment type="similarity">
    <text evidence="2">Belongs to the NADH dehydrogenase family.</text>
</comment>
<evidence type="ECO:0000256" key="3">
    <source>
        <dbReference type="ARBA" id="ARBA00022630"/>
    </source>
</evidence>
<protein>
    <submittedName>
        <fullName evidence="7">FAD-dependent oxidoreductase</fullName>
    </submittedName>
</protein>
<reference evidence="7 8" key="1">
    <citation type="submission" date="2020-01" db="EMBL/GenBank/DDBJ databases">
        <title>Whole genome sequence of Heliobacterium gestii DSM 11169.</title>
        <authorList>
            <person name="Kyndt J.A."/>
            <person name="Meyer T.E."/>
        </authorList>
    </citation>
    <scope>NUCLEOTIDE SEQUENCE [LARGE SCALE GENOMIC DNA]</scope>
    <source>
        <strain evidence="7 8">DSM 11169</strain>
    </source>
</reference>
<dbReference type="Pfam" id="PF07992">
    <property type="entry name" value="Pyr_redox_2"/>
    <property type="match status" value="1"/>
</dbReference>
<sequence>MKKPSILILGAGYGGLMTAVRLQNMLGQGEADITLVNKHDYHYQTTLLHEIAAGTGEERRICLPIQNVIDSRRVRFIKDTVVEIREKERQVFLCHNEPIQYDYLVVALGFEPATFGIPGIAEHALAIRSLNAAKQIRNHLETRVAELATAASTGDPLTIVIGGAGFTGIEFIGELVDQVPHWCAKYRVTRERVRVICVEAGPGLLPGFQPSLAAYARRSLEARGVAFYFNTRICSVDERGVSLEGKDGGKRIEPATVIWTGGVQGNRLACGATFEAVRGRIPVTPDLRMSGQDRVFVIGDCASYTSPGAERPFPPTAQIAVLQAITCARNLQILVRGGKKLEPFAPKLKGAIASLGARDGVGLVMGLSLRGKLAILFKEIVDSRYLFMLGGIRLALQKSKLGGGEVERQ</sequence>
<keyword evidence="8" id="KW-1185">Reference proteome</keyword>
<evidence type="ECO:0000259" key="6">
    <source>
        <dbReference type="Pfam" id="PF07992"/>
    </source>
</evidence>
<keyword evidence="5" id="KW-0560">Oxidoreductase</keyword>
<dbReference type="Gene3D" id="3.50.50.100">
    <property type="match status" value="1"/>
</dbReference>
<evidence type="ECO:0000313" key="8">
    <source>
        <dbReference type="Proteomes" id="UP000471031"/>
    </source>
</evidence>
<comment type="caution">
    <text evidence="7">The sequence shown here is derived from an EMBL/GenBank/DDBJ whole genome shotgun (WGS) entry which is preliminary data.</text>
</comment>
<dbReference type="InterPro" id="IPR036188">
    <property type="entry name" value="FAD/NAD-bd_sf"/>
</dbReference>
<dbReference type="OrthoDB" id="9781621at2"/>
<dbReference type="InterPro" id="IPR023753">
    <property type="entry name" value="FAD/NAD-binding_dom"/>
</dbReference>
<dbReference type="AlphaFoldDB" id="A0A845LGF7"/>
<dbReference type="SUPFAM" id="SSF51905">
    <property type="entry name" value="FAD/NAD(P)-binding domain"/>
    <property type="match status" value="1"/>
</dbReference>
<comment type="cofactor">
    <cofactor evidence="1">
        <name>FAD</name>
        <dbReference type="ChEBI" id="CHEBI:57692"/>
    </cofactor>
</comment>